<dbReference type="NCBIfam" id="TIGR03696">
    <property type="entry name" value="Rhs_assc_core"/>
    <property type="match status" value="1"/>
</dbReference>
<reference evidence="2 3" key="1">
    <citation type="journal article" date="2011" name="BMC Genomics">
        <title>Genome sequencing reveals diversification of virulence factor content and possible host adaptation in distinct subpopulations of Salmonella enterica.</title>
        <authorList>
            <person name="den Bakker H.C."/>
            <person name="Moreno Switt A.I."/>
            <person name="Govoni G."/>
            <person name="Cummings C.A."/>
            <person name="Ranieri M.L."/>
            <person name="Degoricija L."/>
            <person name="Hoelzer K."/>
            <person name="Rodriguez-Rivera L.D."/>
            <person name="Brown S."/>
            <person name="Bolchacova E."/>
            <person name="Furtado M.R."/>
            <person name="Wiedmann M."/>
        </authorList>
    </citation>
    <scope>NUCLEOTIDE SEQUENCE [LARGE SCALE GENOMIC DNA]</scope>
    <source>
        <strain evidence="2 3">R6-377</strain>
    </source>
</reference>
<organism evidence="2 3">
    <name type="scientific">Salmonella enterica subsp. enterica serovar Alachua str. R6-377</name>
    <dbReference type="NCBI Taxonomy" id="913241"/>
    <lineage>
        <taxon>Bacteria</taxon>
        <taxon>Pseudomonadati</taxon>
        <taxon>Pseudomonadota</taxon>
        <taxon>Gammaproteobacteria</taxon>
        <taxon>Enterobacterales</taxon>
        <taxon>Enterobacteriaceae</taxon>
        <taxon>Salmonella</taxon>
    </lineage>
</organism>
<gene>
    <name evidence="2" type="ORF">LTSEALA_0442</name>
</gene>
<dbReference type="AlphaFoldDB" id="G5LJG6"/>
<dbReference type="Proteomes" id="UP000004642">
    <property type="component" value="Unassembled WGS sequence"/>
</dbReference>
<protein>
    <submittedName>
        <fullName evidence="2">Rhs-family protein</fullName>
    </submittedName>
</protein>
<evidence type="ECO:0000313" key="2">
    <source>
        <dbReference type="EMBL" id="EHC45332.1"/>
    </source>
</evidence>
<feature type="region of interest" description="Disordered" evidence="1">
    <location>
        <begin position="49"/>
        <end position="70"/>
    </location>
</feature>
<proteinExistence type="predicted"/>
<evidence type="ECO:0000256" key="1">
    <source>
        <dbReference type="SAM" id="MobiDB-lite"/>
    </source>
</evidence>
<dbReference type="Gene3D" id="2.180.10.10">
    <property type="entry name" value="RHS repeat-associated core"/>
    <property type="match status" value="1"/>
</dbReference>
<name>G5LJG6_SALET</name>
<feature type="non-terminal residue" evidence="2">
    <location>
        <position position="1"/>
    </location>
</feature>
<dbReference type="EMBL" id="AFCJ01000195">
    <property type="protein sequence ID" value="EHC45332.1"/>
    <property type="molecule type" value="Genomic_DNA"/>
</dbReference>
<comment type="caution">
    <text evidence="2">The sequence shown here is derived from an EMBL/GenBank/DDBJ whole genome shotgun (WGS) entry which is preliminary data.</text>
</comment>
<sequence>RYYAPECGRFISQGPIGLAGGINLYQYAPNPLSWVDPWGLISKDGRYHGPKPTYENPGHHEPSSGKFSAPGKFFNHALTFR</sequence>
<evidence type="ECO:0000313" key="3">
    <source>
        <dbReference type="Proteomes" id="UP000004642"/>
    </source>
</evidence>
<accession>G5LJG6</accession>
<dbReference type="InterPro" id="IPR022385">
    <property type="entry name" value="Rhs_assc_core"/>
</dbReference>